<keyword evidence="3" id="KW-1185">Reference proteome</keyword>
<dbReference type="Ensembl" id="ENSCCET00000015251.1">
    <property type="protein sequence ID" value="ENSCCEP00000009637.1"/>
    <property type="gene ID" value="ENSCCEG00000009758.1"/>
</dbReference>
<accession>A0A8C0UKL3</accession>
<protein>
    <submittedName>
        <fullName evidence="2">Uncharacterized protein</fullName>
    </submittedName>
</protein>
<sequence length="201" mass="21553">LFAARFCWWWLLCPVWLWGSQGLPSPSSGSATKCHKPGTVHTYLTATKAQMPPSHLLEEFGDLHPPAELRGESLTSLQGSHSCLSILPLAFSKGLLILVLHGDLSPEGLRQAGGGRLPERGESLPEVAPGEEVEEGVKAAVGSGQGQGDDDGFLQEHGVPAAGALQAQRVQVDRAQDVVRQNSEPLWDAQGFQVSVKFQLF</sequence>
<keyword evidence="1" id="KW-0732">Signal</keyword>
<proteinExistence type="predicted"/>
<organism evidence="2 3">
    <name type="scientific">Cyanistes caeruleus</name>
    <name type="common">Eurasian blue tit</name>
    <name type="synonym">Parus caeruleus</name>
    <dbReference type="NCBI Taxonomy" id="156563"/>
    <lineage>
        <taxon>Eukaryota</taxon>
        <taxon>Metazoa</taxon>
        <taxon>Chordata</taxon>
        <taxon>Craniata</taxon>
        <taxon>Vertebrata</taxon>
        <taxon>Euteleostomi</taxon>
        <taxon>Archelosauria</taxon>
        <taxon>Archosauria</taxon>
        <taxon>Dinosauria</taxon>
        <taxon>Saurischia</taxon>
        <taxon>Theropoda</taxon>
        <taxon>Coelurosauria</taxon>
        <taxon>Aves</taxon>
        <taxon>Neognathae</taxon>
        <taxon>Neoaves</taxon>
        <taxon>Telluraves</taxon>
        <taxon>Australaves</taxon>
        <taxon>Passeriformes</taxon>
        <taxon>Paridae</taxon>
        <taxon>Cyanistes</taxon>
    </lineage>
</organism>
<reference evidence="2" key="1">
    <citation type="submission" date="2025-08" db="UniProtKB">
        <authorList>
            <consortium name="Ensembl"/>
        </authorList>
    </citation>
    <scope>IDENTIFICATION</scope>
</reference>
<feature type="signal peptide" evidence="1">
    <location>
        <begin position="1"/>
        <end position="22"/>
    </location>
</feature>
<evidence type="ECO:0000313" key="2">
    <source>
        <dbReference type="Ensembl" id="ENSCCEP00000009637.1"/>
    </source>
</evidence>
<reference evidence="2" key="2">
    <citation type="submission" date="2025-09" db="UniProtKB">
        <authorList>
            <consortium name="Ensembl"/>
        </authorList>
    </citation>
    <scope>IDENTIFICATION</scope>
</reference>
<feature type="chain" id="PRO_5034967363" evidence="1">
    <location>
        <begin position="23"/>
        <end position="201"/>
    </location>
</feature>
<dbReference type="Proteomes" id="UP000694410">
    <property type="component" value="Unplaced"/>
</dbReference>
<dbReference type="AlphaFoldDB" id="A0A8C0UKL3"/>
<name>A0A8C0UKL3_CYACU</name>
<evidence type="ECO:0000313" key="3">
    <source>
        <dbReference type="Proteomes" id="UP000694410"/>
    </source>
</evidence>
<evidence type="ECO:0000256" key="1">
    <source>
        <dbReference type="SAM" id="SignalP"/>
    </source>
</evidence>